<evidence type="ECO:0000313" key="3">
    <source>
        <dbReference type="Proteomes" id="UP000317036"/>
    </source>
</evidence>
<proteinExistence type="predicted"/>
<gene>
    <name evidence="2" type="ORF">FPZ49_21905</name>
</gene>
<sequence length="171" mass="19830">MVDKRISLRAFERDDVRELHRWMNDPESLRLVGRAPVTYEEALRHYEKKKQSGDLVLAIVGEGKPLVGWIFLKDIEHEHGRAGIGILLAPESRGSGYGRLAMEQMIDLGFRQLRLHKIYLTTRSINERAIQLYTRLGFVTEGRLRQHAYVDGAYSDTLFMGLLSEEWHHKD</sequence>
<dbReference type="AlphaFoldDB" id="A0A559K6W9"/>
<keyword evidence="2" id="KW-0808">Transferase</keyword>
<dbReference type="SUPFAM" id="SSF55729">
    <property type="entry name" value="Acyl-CoA N-acyltransferases (Nat)"/>
    <property type="match status" value="1"/>
</dbReference>
<dbReference type="EMBL" id="VNJI01000031">
    <property type="protein sequence ID" value="TVY07864.1"/>
    <property type="molecule type" value="Genomic_DNA"/>
</dbReference>
<reference evidence="2 3" key="1">
    <citation type="submission" date="2019-07" db="EMBL/GenBank/DDBJ databases">
        <authorList>
            <person name="Kim J."/>
        </authorList>
    </citation>
    <scope>NUCLEOTIDE SEQUENCE [LARGE SCALE GENOMIC DNA]</scope>
    <source>
        <strain evidence="2 3">JC52</strain>
    </source>
</reference>
<dbReference type="CDD" id="cd04301">
    <property type="entry name" value="NAT_SF"/>
    <property type="match status" value="1"/>
</dbReference>
<dbReference type="GO" id="GO:0016747">
    <property type="term" value="F:acyltransferase activity, transferring groups other than amino-acyl groups"/>
    <property type="evidence" value="ECO:0007669"/>
    <property type="project" value="InterPro"/>
</dbReference>
<dbReference type="PROSITE" id="PS51186">
    <property type="entry name" value="GNAT"/>
    <property type="match status" value="1"/>
</dbReference>
<keyword evidence="3" id="KW-1185">Reference proteome</keyword>
<dbReference type="Pfam" id="PF13302">
    <property type="entry name" value="Acetyltransf_3"/>
    <property type="match status" value="1"/>
</dbReference>
<dbReference type="OrthoDB" id="9795206at2"/>
<dbReference type="PANTHER" id="PTHR43415">
    <property type="entry name" value="SPERMIDINE N(1)-ACETYLTRANSFERASE"/>
    <property type="match status" value="1"/>
</dbReference>
<organism evidence="2 3">
    <name type="scientific">Paenibacillus cremeus</name>
    <dbReference type="NCBI Taxonomy" id="2163881"/>
    <lineage>
        <taxon>Bacteria</taxon>
        <taxon>Bacillati</taxon>
        <taxon>Bacillota</taxon>
        <taxon>Bacilli</taxon>
        <taxon>Bacillales</taxon>
        <taxon>Paenibacillaceae</taxon>
        <taxon>Paenibacillus</taxon>
    </lineage>
</organism>
<dbReference type="PANTHER" id="PTHR43415:SF3">
    <property type="entry name" value="GNAT-FAMILY ACETYLTRANSFERASE"/>
    <property type="match status" value="1"/>
</dbReference>
<evidence type="ECO:0000313" key="2">
    <source>
        <dbReference type="EMBL" id="TVY07864.1"/>
    </source>
</evidence>
<name>A0A559K6W9_9BACL</name>
<comment type="caution">
    <text evidence="2">The sequence shown here is derived from an EMBL/GenBank/DDBJ whole genome shotgun (WGS) entry which is preliminary data.</text>
</comment>
<protein>
    <submittedName>
        <fullName evidence="2">GNAT family N-acetyltransferase</fullName>
    </submittedName>
</protein>
<dbReference type="InterPro" id="IPR000182">
    <property type="entry name" value="GNAT_dom"/>
</dbReference>
<evidence type="ECO:0000259" key="1">
    <source>
        <dbReference type="PROSITE" id="PS51186"/>
    </source>
</evidence>
<dbReference type="RefSeq" id="WP_144851052.1">
    <property type="nucleotide sequence ID" value="NZ_VNJI01000031.1"/>
</dbReference>
<dbReference type="Proteomes" id="UP000317036">
    <property type="component" value="Unassembled WGS sequence"/>
</dbReference>
<dbReference type="InterPro" id="IPR016181">
    <property type="entry name" value="Acyl_CoA_acyltransferase"/>
</dbReference>
<feature type="domain" description="N-acetyltransferase" evidence="1">
    <location>
        <begin position="6"/>
        <end position="161"/>
    </location>
</feature>
<accession>A0A559K6W9</accession>
<dbReference type="Gene3D" id="3.40.630.30">
    <property type="match status" value="1"/>
</dbReference>